<gene>
    <name evidence="1" type="ORF">ACFFII_14705</name>
</gene>
<organism evidence="1 2">
    <name type="scientific">Paracoccus niistensis</name>
    <dbReference type="NCBI Taxonomy" id="632935"/>
    <lineage>
        <taxon>Bacteria</taxon>
        <taxon>Pseudomonadati</taxon>
        <taxon>Pseudomonadota</taxon>
        <taxon>Alphaproteobacteria</taxon>
        <taxon>Rhodobacterales</taxon>
        <taxon>Paracoccaceae</taxon>
        <taxon>Paracoccus</taxon>
    </lineage>
</organism>
<dbReference type="Proteomes" id="UP001589799">
    <property type="component" value="Unassembled WGS sequence"/>
</dbReference>
<dbReference type="Gene3D" id="3.90.550.10">
    <property type="entry name" value="Spore Coat Polysaccharide Biosynthesis Protein SpsA, Chain A"/>
    <property type="match status" value="1"/>
</dbReference>
<keyword evidence="2" id="KW-1185">Reference proteome</keyword>
<dbReference type="SUPFAM" id="SSF53448">
    <property type="entry name" value="Nucleotide-diphospho-sugar transferases"/>
    <property type="match status" value="1"/>
</dbReference>
<evidence type="ECO:0000313" key="1">
    <source>
        <dbReference type="EMBL" id="MFC0342017.1"/>
    </source>
</evidence>
<evidence type="ECO:0000313" key="2">
    <source>
        <dbReference type="Proteomes" id="UP001589799"/>
    </source>
</evidence>
<dbReference type="EMBL" id="JBHLWE010000043">
    <property type="protein sequence ID" value="MFC0342017.1"/>
    <property type="molecule type" value="Genomic_DNA"/>
</dbReference>
<accession>A0ABV6I727</accession>
<dbReference type="InterPro" id="IPR029044">
    <property type="entry name" value="Nucleotide-diphossugar_trans"/>
</dbReference>
<protein>
    <submittedName>
        <fullName evidence="1">Uncharacterized protein</fullName>
    </submittedName>
</protein>
<comment type="caution">
    <text evidence="1">The sequence shown here is derived from an EMBL/GenBank/DDBJ whole genome shotgun (WGS) entry which is preliminary data.</text>
</comment>
<dbReference type="RefSeq" id="WP_377699624.1">
    <property type="nucleotide sequence ID" value="NZ_JBHLWE010000043.1"/>
</dbReference>
<reference evidence="1 2" key="1">
    <citation type="submission" date="2024-09" db="EMBL/GenBank/DDBJ databases">
        <authorList>
            <person name="Sun Q."/>
            <person name="Mori K."/>
        </authorList>
    </citation>
    <scope>NUCLEOTIDE SEQUENCE [LARGE SCALE GENOMIC DNA]</scope>
    <source>
        <strain evidence="1 2">KCTC 22789</strain>
    </source>
</reference>
<sequence>MNNFFRNQHRERGIMEDLGQIGFITMAFGADKYFHQAESLARSLRRHMPGFQIAIVTDRKEVGALFDICIPIDPFEIAGTLMKADLYRYSPFEETFFIDADCIVAKPFHDQLRRIRQFDFTPVVNKFLSEGDTDLWIRDVGQAIRILNGTPFPKFNGGVYFYRRGSYAQKVFSTAHSINKRTDELGILDFDKSGPGEETLLGLALSQMRATQFYDDGGQLMRTPLNSQGPIHLDVIKGTCSFIKEGRYVSPAICHFCGEWFDHPAYLVAQEELLADRSLGRARKYRLWTSYWTRRLKARAIRKLNRILTPSPQHASW</sequence>
<proteinExistence type="predicted"/>
<name>A0ABV6I727_9RHOB</name>